<accession>A0A840L7V0</accession>
<sequence length="427" mass="48163">MKIGIVTTWFERGAAYVSRQYRDVLAKEHEVFIYARGGESYAQGDPVWDTPDVSWGRQLPSKVPTEMCLKDFEQWIRVHRIELVIFNEQWWWPAVAHANALGVISCAYIDYYTETTLPFFGLYDRLICNTQRHLSAFDWHPGAVFVPWGTDISVFKPQARPAAQNKQEIVFFHSAGISPGRKGTDLLLSAFEQVKGPAKLLIHIQRDLKKALPEQAALIDKLRAEGRLLTEERTVSAPGLFHLGDVYVYPTRLEGIGLTIMEAAACGLPVIVSDAPPMNEFIQHEQNGRLVRVARQIARADGYLWPQAIVDIASLREALQWYVDHPEQLGACKARARAHAEQHFDWQGAGASLLQALATARKRPAADTAGLQTRIAEYTEQQRLQHRISRNLWLRMWLSYRAPGLLALLKSARNLLTGKPSKKAVAP</sequence>
<dbReference type="RefSeq" id="WP_184300095.1">
    <property type="nucleotide sequence ID" value="NZ_JACHLP010000005.1"/>
</dbReference>
<dbReference type="SUPFAM" id="SSF53756">
    <property type="entry name" value="UDP-Glycosyltransferase/glycogen phosphorylase"/>
    <property type="match status" value="1"/>
</dbReference>
<dbReference type="EMBL" id="JACHLP010000005">
    <property type="protein sequence ID" value="MBB4844146.1"/>
    <property type="molecule type" value="Genomic_DNA"/>
</dbReference>
<dbReference type="PANTHER" id="PTHR46656">
    <property type="entry name" value="PUTATIVE-RELATED"/>
    <property type="match status" value="1"/>
</dbReference>
<reference evidence="1 2" key="1">
    <citation type="submission" date="2020-08" db="EMBL/GenBank/DDBJ databases">
        <title>Functional genomics of gut bacteria from endangered species of beetles.</title>
        <authorList>
            <person name="Carlos-Shanley C."/>
        </authorList>
    </citation>
    <scope>NUCLEOTIDE SEQUENCE [LARGE SCALE GENOMIC DNA]</scope>
    <source>
        <strain evidence="1 2">S00239</strain>
    </source>
</reference>
<gene>
    <name evidence="1" type="ORF">HNP55_002682</name>
</gene>
<organism evidence="1 2">
    <name type="scientific">Roseateles oligotrophus</name>
    <dbReference type="NCBI Taxonomy" id="1769250"/>
    <lineage>
        <taxon>Bacteria</taxon>
        <taxon>Pseudomonadati</taxon>
        <taxon>Pseudomonadota</taxon>
        <taxon>Betaproteobacteria</taxon>
        <taxon>Burkholderiales</taxon>
        <taxon>Sphaerotilaceae</taxon>
        <taxon>Roseateles</taxon>
    </lineage>
</organism>
<proteinExistence type="predicted"/>
<dbReference type="Pfam" id="PF13692">
    <property type="entry name" value="Glyco_trans_1_4"/>
    <property type="match status" value="1"/>
</dbReference>
<dbReference type="GO" id="GO:0016740">
    <property type="term" value="F:transferase activity"/>
    <property type="evidence" value="ECO:0007669"/>
    <property type="project" value="UniProtKB-KW"/>
</dbReference>
<dbReference type="PANTHER" id="PTHR46656:SF3">
    <property type="entry name" value="PUTATIVE-RELATED"/>
    <property type="match status" value="1"/>
</dbReference>
<evidence type="ECO:0000313" key="1">
    <source>
        <dbReference type="EMBL" id="MBB4844146.1"/>
    </source>
</evidence>
<dbReference type="Gene3D" id="3.40.50.2000">
    <property type="entry name" value="Glycogen Phosphorylase B"/>
    <property type="match status" value="1"/>
</dbReference>
<dbReference type="Proteomes" id="UP000562027">
    <property type="component" value="Unassembled WGS sequence"/>
</dbReference>
<protein>
    <submittedName>
        <fullName evidence="1">Glycosyltransferase involved in cell wall biosynthesis</fullName>
    </submittedName>
</protein>
<comment type="caution">
    <text evidence="1">The sequence shown here is derived from an EMBL/GenBank/DDBJ whole genome shotgun (WGS) entry which is preliminary data.</text>
</comment>
<evidence type="ECO:0000313" key="2">
    <source>
        <dbReference type="Proteomes" id="UP000562027"/>
    </source>
</evidence>
<dbReference type="AlphaFoldDB" id="A0A840L7V0"/>
<keyword evidence="1" id="KW-0808">Transferase</keyword>
<dbReference type="CDD" id="cd03801">
    <property type="entry name" value="GT4_PimA-like"/>
    <property type="match status" value="1"/>
</dbReference>
<keyword evidence="2" id="KW-1185">Reference proteome</keyword>
<name>A0A840L7V0_9BURK</name>